<keyword evidence="2" id="KW-1185">Reference proteome</keyword>
<protein>
    <submittedName>
        <fullName evidence="1">Uncharacterized protein</fullName>
    </submittedName>
</protein>
<accession>A0ACC0S251</accession>
<evidence type="ECO:0000313" key="1">
    <source>
        <dbReference type="EMBL" id="KAI9383373.1"/>
    </source>
</evidence>
<proteinExistence type="predicted"/>
<evidence type="ECO:0000313" key="2">
    <source>
        <dbReference type="Proteomes" id="UP000006729"/>
    </source>
</evidence>
<dbReference type="Proteomes" id="UP000006729">
    <property type="component" value="Chromosome 13"/>
</dbReference>
<organism evidence="1 2">
    <name type="scientific">Populus trichocarpa</name>
    <name type="common">Western balsam poplar</name>
    <name type="synonym">Populus balsamifera subsp. trichocarpa</name>
    <dbReference type="NCBI Taxonomy" id="3694"/>
    <lineage>
        <taxon>Eukaryota</taxon>
        <taxon>Viridiplantae</taxon>
        <taxon>Streptophyta</taxon>
        <taxon>Embryophyta</taxon>
        <taxon>Tracheophyta</taxon>
        <taxon>Spermatophyta</taxon>
        <taxon>Magnoliopsida</taxon>
        <taxon>eudicotyledons</taxon>
        <taxon>Gunneridae</taxon>
        <taxon>Pentapetalae</taxon>
        <taxon>rosids</taxon>
        <taxon>fabids</taxon>
        <taxon>Malpighiales</taxon>
        <taxon>Salicaceae</taxon>
        <taxon>Saliceae</taxon>
        <taxon>Populus</taxon>
    </lineage>
</organism>
<gene>
    <name evidence="1" type="ORF">POPTR_013G074950v4</name>
</gene>
<reference evidence="1 2" key="1">
    <citation type="journal article" date="2006" name="Science">
        <title>The genome of black cottonwood, Populus trichocarpa (Torr. &amp; Gray).</title>
        <authorList>
            <person name="Tuskan G.A."/>
            <person name="Difazio S."/>
            <person name="Jansson S."/>
            <person name="Bohlmann J."/>
            <person name="Grigoriev I."/>
            <person name="Hellsten U."/>
            <person name="Putnam N."/>
            <person name="Ralph S."/>
            <person name="Rombauts S."/>
            <person name="Salamov A."/>
            <person name="Schein J."/>
            <person name="Sterck L."/>
            <person name="Aerts A."/>
            <person name="Bhalerao R.R."/>
            <person name="Bhalerao R.P."/>
            <person name="Blaudez D."/>
            <person name="Boerjan W."/>
            <person name="Brun A."/>
            <person name="Brunner A."/>
            <person name="Busov V."/>
            <person name="Campbell M."/>
            <person name="Carlson J."/>
            <person name="Chalot M."/>
            <person name="Chapman J."/>
            <person name="Chen G.L."/>
            <person name="Cooper D."/>
            <person name="Coutinho P.M."/>
            <person name="Couturier J."/>
            <person name="Covert S."/>
            <person name="Cronk Q."/>
            <person name="Cunningham R."/>
            <person name="Davis J."/>
            <person name="Degroeve S."/>
            <person name="Dejardin A."/>
            <person name="Depamphilis C."/>
            <person name="Detter J."/>
            <person name="Dirks B."/>
            <person name="Dubchak I."/>
            <person name="Duplessis S."/>
            <person name="Ehlting J."/>
            <person name="Ellis B."/>
            <person name="Gendler K."/>
            <person name="Goodstein D."/>
            <person name="Gribskov M."/>
            <person name="Grimwood J."/>
            <person name="Groover A."/>
            <person name="Gunter L."/>
            <person name="Hamberger B."/>
            <person name="Heinze B."/>
            <person name="Helariutta Y."/>
            <person name="Henrissat B."/>
            <person name="Holligan D."/>
            <person name="Holt R."/>
            <person name="Huang W."/>
            <person name="Islam-Faridi N."/>
            <person name="Jones S."/>
            <person name="Jones-Rhoades M."/>
            <person name="Jorgensen R."/>
            <person name="Joshi C."/>
            <person name="Kangasjarvi J."/>
            <person name="Karlsson J."/>
            <person name="Kelleher C."/>
            <person name="Kirkpatrick R."/>
            <person name="Kirst M."/>
            <person name="Kohler A."/>
            <person name="Kalluri U."/>
            <person name="Larimer F."/>
            <person name="Leebens-Mack J."/>
            <person name="Leple J.C."/>
            <person name="Locascio P."/>
            <person name="Lou Y."/>
            <person name="Lucas S."/>
            <person name="Martin F."/>
            <person name="Montanini B."/>
            <person name="Napoli C."/>
            <person name="Nelson D.R."/>
            <person name="Nelson C."/>
            <person name="Nieminen K."/>
            <person name="Nilsson O."/>
            <person name="Pereda V."/>
            <person name="Peter G."/>
            <person name="Philippe R."/>
            <person name="Pilate G."/>
            <person name="Poliakov A."/>
            <person name="Razumovskaya J."/>
            <person name="Richardson P."/>
            <person name="Rinaldi C."/>
            <person name="Ritland K."/>
            <person name="Rouze P."/>
            <person name="Ryaboy D."/>
            <person name="Schmutz J."/>
            <person name="Schrader J."/>
            <person name="Segerman B."/>
            <person name="Shin H."/>
            <person name="Siddiqui A."/>
            <person name="Sterky F."/>
            <person name="Terry A."/>
            <person name="Tsai C.J."/>
            <person name="Uberbacher E."/>
            <person name="Unneberg P."/>
            <person name="Vahala J."/>
            <person name="Wall K."/>
            <person name="Wessler S."/>
            <person name="Yang G."/>
            <person name="Yin T."/>
            <person name="Douglas C."/>
            <person name="Marra M."/>
            <person name="Sandberg G."/>
            <person name="Van de Peer Y."/>
            <person name="Rokhsar D."/>
        </authorList>
    </citation>
    <scope>NUCLEOTIDE SEQUENCE [LARGE SCALE GENOMIC DNA]</scope>
    <source>
        <strain evidence="2">cv. Nisqually</strain>
    </source>
</reference>
<dbReference type="EMBL" id="CM009302">
    <property type="protein sequence ID" value="KAI9383373.1"/>
    <property type="molecule type" value="Genomic_DNA"/>
</dbReference>
<name>A0ACC0S251_POPTR</name>
<sequence length="59" mass="6797">MLPMVTGFMNYGQQTIRATRYIGQSFMTTLSHVNRLPVTIEYPYENINHIGGFPQSNLF</sequence>
<comment type="caution">
    <text evidence="1">The sequence shown here is derived from an EMBL/GenBank/DDBJ whole genome shotgun (WGS) entry which is preliminary data.</text>
</comment>